<keyword evidence="1" id="KW-0040">ANK repeat</keyword>
<dbReference type="InterPro" id="IPR000467">
    <property type="entry name" value="G_patch_dom"/>
</dbReference>
<dbReference type="CDD" id="cd00303">
    <property type="entry name" value="retropepsin_like"/>
    <property type="match status" value="1"/>
</dbReference>
<dbReference type="PROSITE" id="PS50174">
    <property type="entry name" value="G_PATCH"/>
    <property type="match status" value="1"/>
</dbReference>
<feature type="repeat" description="ANK" evidence="1">
    <location>
        <begin position="141"/>
        <end position="173"/>
    </location>
</feature>
<dbReference type="EMBL" id="QJKJ01001698">
    <property type="protein sequence ID" value="RDY06371.1"/>
    <property type="molecule type" value="Genomic_DNA"/>
</dbReference>
<dbReference type="CDD" id="cd01647">
    <property type="entry name" value="RT_LTR"/>
    <property type="match status" value="1"/>
</dbReference>
<dbReference type="PANTHER" id="PTHR32108">
    <property type="entry name" value="DNA-DIRECTED RNA POLYMERASE SUBUNIT ALPHA"/>
    <property type="match status" value="1"/>
</dbReference>
<feature type="non-terminal residue" evidence="4">
    <location>
        <position position="1"/>
    </location>
</feature>
<dbReference type="SMART" id="SM00443">
    <property type="entry name" value="G_patch"/>
    <property type="match status" value="1"/>
</dbReference>
<dbReference type="SUPFAM" id="SSF56672">
    <property type="entry name" value="DNA/RNA polymerases"/>
    <property type="match status" value="1"/>
</dbReference>
<dbReference type="Pfam" id="PF00078">
    <property type="entry name" value="RVT_1"/>
    <property type="match status" value="1"/>
</dbReference>
<gene>
    <name evidence="4" type="ORF">CR513_09628</name>
</gene>
<dbReference type="Pfam" id="PF01585">
    <property type="entry name" value="G-patch"/>
    <property type="match status" value="1"/>
</dbReference>
<dbReference type="InterPro" id="IPR043128">
    <property type="entry name" value="Rev_trsase/Diguanyl_cyclase"/>
</dbReference>
<dbReference type="Gene3D" id="3.10.10.10">
    <property type="entry name" value="HIV Type 1 Reverse Transcriptase, subunit A, domain 1"/>
    <property type="match status" value="1"/>
</dbReference>
<evidence type="ECO:0000259" key="3">
    <source>
        <dbReference type="PROSITE" id="PS50174"/>
    </source>
</evidence>
<organism evidence="4 5">
    <name type="scientific">Mucuna pruriens</name>
    <name type="common">Velvet bean</name>
    <name type="synonym">Dolichos pruriens</name>
    <dbReference type="NCBI Taxonomy" id="157652"/>
    <lineage>
        <taxon>Eukaryota</taxon>
        <taxon>Viridiplantae</taxon>
        <taxon>Streptophyta</taxon>
        <taxon>Embryophyta</taxon>
        <taxon>Tracheophyta</taxon>
        <taxon>Spermatophyta</taxon>
        <taxon>Magnoliopsida</taxon>
        <taxon>eudicotyledons</taxon>
        <taxon>Gunneridae</taxon>
        <taxon>Pentapetalae</taxon>
        <taxon>rosids</taxon>
        <taxon>fabids</taxon>
        <taxon>Fabales</taxon>
        <taxon>Fabaceae</taxon>
        <taxon>Papilionoideae</taxon>
        <taxon>50 kb inversion clade</taxon>
        <taxon>NPAAA clade</taxon>
        <taxon>indigoferoid/millettioid clade</taxon>
        <taxon>Phaseoleae</taxon>
        <taxon>Mucuna</taxon>
    </lineage>
</organism>
<dbReference type="OrthoDB" id="1724165at2759"/>
<feature type="region of interest" description="Disordered" evidence="2">
    <location>
        <begin position="1"/>
        <end position="55"/>
    </location>
</feature>
<protein>
    <recommendedName>
        <fullName evidence="3">G-patch domain-containing protein</fullName>
    </recommendedName>
</protein>
<dbReference type="PANTHER" id="PTHR32108:SF9">
    <property type="entry name" value="REVERSE TRANSCRIPTASE RNASE H-LIKE DOMAIN-CONTAINING PROTEIN"/>
    <property type="match status" value="1"/>
</dbReference>
<dbReference type="InterPro" id="IPR000477">
    <property type="entry name" value="RT_dom"/>
</dbReference>
<dbReference type="InterPro" id="IPR002110">
    <property type="entry name" value="Ankyrin_rpt"/>
</dbReference>
<accession>A0A371HUA6</accession>
<name>A0A371HUA6_MUCPR</name>
<evidence type="ECO:0000313" key="5">
    <source>
        <dbReference type="Proteomes" id="UP000257109"/>
    </source>
</evidence>
<dbReference type="GO" id="GO:0003676">
    <property type="term" value="F:nucleic acid binding"/>
    <property type="evidence" value="ECO:0007669"/>
    <property type="project" value="InterPro"/>
</dbReference>
<evidence type="ECO:0000256" key="2">
    <source>
        <dbReference type="SAM" id="MobiDB-lite"/>
    </source>
</evidence>
<keyword evidence="5" id="KW-1185">Reference proteome</keyword>
<dbReference type="Proteomes" id="UP000257109">
    <property type="component" value="Unassembled WGS sequence"/>
</dbReference>
<dbReference type="InterPro" id="IPR043502">
    <property type="entry name" value="DNA/RNA_pol_sf"/>
</dbReference>
<reference evidence="4" key="1">
    <citation type="submission" date="2018-05" db="EMBL/GenBank/DDBJ databases">
        <title>Draft genome of Mucuna pruriens seed.</title>
        <authorList>
            <person name="Nnadi N.E."/>
            <person name="Vos R."/>
            <person name="Hasami M.H."/>
            <person name="Devisetty U.K."/>
            <person name="Aguiy J.C."/>
        </authorList>
    </citation>
    <scope>NUCLEOTIDE SEQUENCE [LARGE SCALE GENOMIC DNA]</scope>
    <source>
        <strain evidence="4">JCA_2017</strain>
    </source>
</reference>
<dbReference type="AlphaFoldDB" id="A0A371HUA6"/>
<feature type="domain" description="G-patch" evidence="3">
    <location>
        <begin position="314"/>
        <end position="360"/>
    </location>
</feature>
<dbReference type="InterPro" id="IPR021109">
    <property type="entry name" value="Peptidase_aspartic_dom_sf"/>
</dbReference>
<sequence length="685" mass="76554">MSKEEGPAKEVTNIAKNGGITKSGRIYTPEILRGKETHAPTRRAPTANTQASAPEKEAEEFLKIIRHSEYQLLDQMNKTPARISLLSLLLNSETHQNLLLKVLKEAHVAQDITVERFGSLVNTSRGHLTFSDDEIPVEGKSHNQPLHISVRCGGYRIAQVLIDNGSSLNVFPKATLDKLALVDAQLGASSVVVRPFDGSKREVMGEIALPILIGPALFNINFQVMDIRPAYSCLLRRPWIHAARAVPSSLHQQVKFINNHQIINIMGEKELVITTPMPEEYIERDKEAFEASFQSLEVEGTIGGKPKSTTPTPPGNIALQVMIKEGYQSGNGLGPHLEGIPTPILVQENLGQFGLDYRGNDSGGSTTLSKEEAGWIYATQEELTNWTAEVLPNQDFLEIKNNPISPIDNQTLKNKEPDQLSEPGKGVSTEAEALADIEWWMDKEKPKFEAPTKDLESIDLGEGIEGREVRIGFLAVANYPQWVANIVPVPKKDGKVRMCIDYRDLNRVRPKDSFPLPHIDVLVDNTAQHAFFSFMDGFSDYNQIMMLPEDQEKTMFITLWGTFCYKVMSFRLKNVGATYQGAMVTLFHDMMHKEIEVYVDDMIAKSKTLEQHIEDLLHKYKLRLNPAKCTFGVKTGKLLGFVVNKNGIEVDLDKVKAIREMPVPKSESEVRGFLGRINSIARFIS</sequence>
<evidence type="ECO:0000256" key="1">
    <source>
        <dbReference type="PROSITE-ProRule" id="PRU00023"/>
    </source>
</evidence>
<dbReference type="PROSITE" id="PS50088">
    <property type="entry name" value="ANK_REPEAT"/>
    <property type="match status" value="1"/>
</dbReference>
<evidence type="ECO:0000313" key="4">
    <source>
        <dbReference type="EMBL" id="RDY06371.1"/>
    </source>
</evidence>
<dbReference type="Gene3D" id="2.40.70.10">
    <property type="entry name" value="Acid Proteases"/>
    <property type="match status" value="1"/>
</dbReference>
<feature type="region of interest" description="Disordered" evidence="2">
    <location>
        <begin position="406"/>
        <end position="428"/>
    </location>
</feature>
<comment type="caution">
    <text evidence="4">The sequence shown here is derived from an EMBL/GenBank/DDBJ whole genome shotgun (WGS) entry which is preliminary data.</text>
</comment>
<dbReference type="Gene3D" id="3.30.70.270">
    <property type="match status" value="2"/>
</dbReference>
<proteinExistence type="predicted"/>
<dbReference type="PROSITE" id="PS50297">
    <property type="entry name" value="ANK_REP_REGION"/>
    <property type="match status" value="1"/>
</dbReference>